<dbReference type="EMBL" id="JAFNEN010000079">
    <property type="protein sequence ID" value="KAG8195748.1"/>
    <property type="molecule type" value="Genomic_DNA"/>
</dbReference>
<comment type="caution">
    <text evidence="3">The sequence shown here is derived from an EMBL/GenBank/DDBJ whole genome shotgun (WGS) entry which is preliminary data.</text>
</comment>
<dbReference type="Proteomes" id="UP000827092">
    <property type="component" value="Unassembled WGS sequence"/>
</dbReference>
<feature type="chain" id="PRO_5043775835" evidence="2">
    <location>
        <begin position="19"/>
        <end position="373"/>
    </location>
</feature>
<keyword evidence="2" id="KW-0732">Signal</keyword>
<sequence length="373" mass="42760">MKFLIGIVFYVALTLASCYQCPPPELVRPCKCTDEDGLTLQCWNLTNKSTLEDITRRTGKIHFKKLYVFQSTLPLSTKFLLQKQIQSLDLVESNFTSNFLDVNHNRYSKISNLSFNSTNNHSLPNSPVKYSMQNSILYHLQPNSTVNDSLPNPILRNSSANSTMQHSLPISTLHPLLQNSAVQLPLPNSTVHPSLSNSTVQTSLDNPKIQQSLVNSTVQHSSKNPKIQHSVVNSTVQHSSKNPKVDHSLTKKKAHHSKKKHLNSLTIEAVHLYDNTFTNGISWRQFLELRHLRFLLAYKVDITHLDYSFRLYVSKTLERLHLWRTGTVYLEEKVLEEFPALIDVRIQECMLTELKRSYFARPAKIQIMYFDGN</sequence>
<keyword evidence="4" id="KW-1185">Reference proteome</keyword>
<organism evidence="3 4">
    <name type="scientific">Oedothorax gibbosus</name>
    <dbReference type="NCBI Taxonomy" id="931172"/>
    <lineage>
        <taxon>Eukaryota</taxon>
        <taxon>Metazoa</taxon>
        <taxon>Ecdysozoa</taxon>
        <taxon>Arthropoda</taxon>
        <taxon>Chelicerata</taxon>
        <taxon>Arachnida</taxon>
        <taxon>Araneae</taxon>
        <taxon>Araneomorphae</taxon>
        <taxon>Entelegynae</taxon>
        <taxon>Araneoidea</taxon>
        <taxon>Linyphiidae</taxon>
        <taxon>Erigoninae</taxon>
        <taxon>Oedothorax</taxon>
    </lineage>
</organism>
<evidence type="ECO:0000313" key="4">
    <source>
        <dbReference type="Proteomes" id="UP000827092"/>
    </source>
</evidence>
<protein>
    <submittedName>
        <fullName evidence="3">Uncharacterized protein</fullName>
    </submittedName>
</protein>
<evidence type="ECO:0000256" key="2">
    <source>
        <dbReference type="SAM" id="SignalP"/>
    </source>
</evidence>
<feature type="region of interest" description="Disordered" evidence="1">
    <location>
        <begin position="233"/>
        <end position="257"/>
    </location>
</feature>
<gene>
    <name evidence="3" type="ORF">JTE90_010626</name>
</gene>
<name>A0AAV6VHZ9_9ARAC</name>
<evidence type="ECO:0000313" key="3">
    <source>
        <dbReference type="EMBL" id="KAG8195748.1"/>
    </source>
</evidence>
<dbReference type="SUPFAM" id="SSF52058">
    <property type="entry name" value="L domain-like"/>
    <property type="match status" value="1"/>
</dbReference>
<evidence type="ECO:0000256" key="1">
    <source>
        <dbReference type="SAM" id="MobiDB-lite"/>
    </source>
</evidence>
<feature type="signal peptide" evidence="2">
    <location>
        <begin position="1"/>
        <end position="18"/>
    </location>
</feature>
<proteinExistence type="predicted"/>
<feature type="compositionally biased region" description="Polar residues" evidence="1">
    <location>
        <begin position="233"/>
        <end position="242"/>
    </location>
</feature>
<dbReference type="PROSITE" id="PS51257">
    <property type="entry name" value="PROKAR_LIPOPROTEIN"/>
    <property type="match status" value="1"/>
</dbReference>
<accession>A0AAV6VHZ9</accession>
<reference evidence="3 4" key="1">
    <citation type="journal article" date="2022" name="Nat. Ecol. Evol.">
        <title>A masculinizing supergene underlies an exaggerated male reproductive morph in a spider.</title>
        <authorList>
            <person name="Hendrickx F."/>
            <person name="De Corte Z."/>
            <person name="Sonet G."/>
            <person name="Van Belleghem S.M."/>
            <person name="Kostlbacher S."/>
            <person name="Vangestel C."/>
        </authorList>
    </citation>
    <scope>NUCLEOTIDE SEQUENCE [LARGE SCALE GENOMIC DNA]</scope>
    <source>
        <strain evidence="3">W744_W776</strain>
    </source>
</reference>
<dbReference type="AlphaFoldDB" id="A0AAV6VHZ9"/>